<feature type="compositionally biased region" description="Polar residues" evidence="1">
    <location>
        <begin position="172"/>
        <end position="181"/>
    </location>
</feature>
<proteinExistence type="predicted"/>
<evidence type="ECO:0000313" key="3">
    <source>
        <dbReference type="Proteomes" id="UP000287651"/>
    </source>
</evidence>
<evidence type="ECO:0000313" key="2">
    <source>
        <dbReference type="EMBL" id="RRT62963.1"/>
    </source>
</evidence>
<name>A0A426ZG63_ENSVE</name>
<sequence length="343" mass="36795">MSFCITTSTSFLPSFLPAGINGSHNSVAVDVPMTRKGAVGVGKGVAALETKQEDPRELEWELVGGAPVAEEGHGHHLSFVFSQVDDYGHVDWHRLPCGDSINGEAVPCRAVGHARVQIGGKTDVLHAGRSMISREEAAHSTASLLLRSSLATATMAWAMGMHLSEEAEVRNDQATPTPHSRTGNKKRGLEPLDCGVGDLDTTLTADDQPAYVMAPLGFLSTFTSTGFDRTCELDLIWGGGLGSGTAPDSRTPPRIPIEQSRPRSTEGNHPVTGPTYPPGSYPCPPSAVAPARPVTQRLNSRKKSFVYWFQLYPPVHRPSRCGFHVVLESESKVDGTATTRSLY</sequence>
<dbReference type="Proteomes" id="UP000287651">
    <property type="component" value="Unassembled WGS sequence"/>
</dbReference>
<dbReference type="EMBL" id="AMZH03006780">
    <property type="protein sequence ID" value="RRT62963.1"/>
    <property type="molecule type" value="Genomic_DNA"/>
</dbReference>
<dbReference type="AlphaFoldDB" id="A0A426ZG63"/>
<evidence type="ECO:0000256" key="1">
    <source>
        <dbReference type="SAM" id="MobiDB-lite"/>
    </source>
</evidence>
<feature type="region of interest" description="Disordered" evidence="1">
    <location>
        <begin position="168"/>
        <end position="189"/>
    </location>
</feature>
<accession>A0A426ZG63</accession>
<feature type="region of interest" description="Disordered" evidence="1">
    <location>
        <begin position="242"/>
        <end position="279"/>
    </location>
</feature>
<gene>
    <name evidence="2" type="ORF">B296_00012079</name>
</gene>
<organism evidence="2 3">
    <name type="scientific">Ensete ventricosum</name>
    <name type="common">Abyssinian banana</name>
    <name type="synonym">Musa ensete</name>
    <dbReference type="NCBI Taxonomy" id="4639"/>
    <lineage>
        <taxon>Eukaryota</taxon>
        <taxon>Viridiplantae</taxon>
        <taxon>Streptophyta</taxon>
        <taxon>Embryophyta</taxon>
        <taxon>Tracheophyta</taxon>
        <taxon>Spermatophyta</taxon>
        <taxon>Magnoliopsida</taxon>
        <taxon>Liliopsida</taxon>
        <taxon>Zingiberales</taxon>
        <taxon>Musaceae</taxon>
        <taxon>Ensete</taxon>
    </lineage>
</organism>
<comment type="caution">
    <text evidence="2">The sequence shown here is derived from an EMBL/GenBank/DDBJ whole genome shotgun (WGS) entry which is preliminary data.</text>
</comment>
<reference evidence="2 3" key="1">
    <citation type="journal article" date="2014" name="Agronomy (Basel)">
        <title>A Draft Genome Sequence for Ensete ventricosum, the Drought-Tolerant Tree Against Hunger.</title>
        <authorList>
            <person name="Harrison J."/>
            <person name="Moore K.A."/>
            <person name="Paszkiewicz K."/>
            <person name="Jones T."/>
            <person name="Grant M."/>
            <person name="Ambacheew D."/>
            <person name="Muzemil S."/>
            <person name="Studholme D.J."/>
        </authorList>
    </citation>
    <scope>NUCLEOTIDE SEQUENCE [LARGE SCALE GENOMIC DNA]</scope>
</reference>
<protein>
    <submittedName>
        <fullName evidence="2">Uncharacterized protein</fullName>
    </submittedName>
</protein>